<feature type="domain" description="HMG box" evidence="3">
    <location>
        <begin position="52"/>
        <end position="116"/>
    </location>
</feature>
<keyword evidence="1" id="KW-0238">DNA-binding</keyword>
<dbReference type="SUPFAM" id="SSF47095">
    <property type="entry name" value="HMG-box"/>
    <property type="match status" value="1"/>
</dbReference>
<dbReference type="PROSITE" id="PS50118">
    <property type="entry name" value="HMG_BOX_2"/>
    <property type="match status" value="1"/>
</dbReference>
<dbReference type="OrthoDB" id="6247875at2759"/>
<feature type="DNA-binding region" description="HMG box" evidence="1">
    <location>
        <begin position="52"/>
        <end position="116"/>
    </location>
</feature>
<sequence>MRYLHSERQPGIQRGEITTKNEQGLGVVLGDQASPTPHGKRSFNHPRNSSPGKRPRNAFMFFRTHYAVTTMPEKEEAAKANGYSMGGLGLSEGAGAVWHSMSREEKRPFIVKSKREAALFSQWQFPTNCVLAYKENETPGSSIVFSESEHVASPLATVESIFAISKESEEAQR</sequence>
<dbReference type="EMBL" id="ML210342">
    <property type="protein sequence ID" value="TFK19409.1"/>
    <property type="molecule type" value="Genomic_DNA"/>
</dbReference>
<proteinExistence type="predicted"/>
<name>A0A5C3KGT4_COPMA</name>
<evidence type="ECO:0000313" key="5">
    <source>
        <dbReference type="Proteomes" id="UP000307440"/>
    </source>
</evidence>
<evidence type="ECO:0000313" key="4">
    <source>
        <dbReference type="EMBL" id="TFK19409.1"/>
    </source>
</evidence>
<dbReference type="GO" id="GO:0005634">
    <property type="term" value="C:nucleus"/>
    <property type="evidence" value="ECO:0007669"/>
    <property type="project" value="UniProtKB-UniRule"/>
</dbReference>
<dbReference type="Gene3D" id="1.10.30.10">
    <property type="entry name" value="High mobility group box domain"/>
    <property type="match status" value="1"/>
</dbReference>
<dbReference type="InterPro" id="IPR036910">
    <property type="entry name" value="HMG_box_dom_sf"/>
</dbReference>
<keyword evidence="1" id="KW-0539">Nucleus</keyword>
<keyword evidence="5" id="KW-1185">Reference proteome</keyword>
<organism evidence="4 5">
    <name type="scientific">Coprinopsis marcescibilis</name>
    <name type="common">Agaric fungus</name>
    <name type="synonym">Psathyrella marcescibilis</name>
    <dbReference type="NCBI Taxonomy" id="230819"/>
    <lineage>
        <taxon>Eukaryota</taxon>
        <taxon>Fungi</taxon>
        <taxon>Dikarya</taxon>
        <taxon>Basidiomycota</taxon>
        <taxon>Agaricomycotina</taxon>
        <taxon>Agaricomycetes</taxon>
        <taxon>Agaricomycetidae</taxon>
        <taxon>Agaricales</taxon>
        <taxon>Agaricineae</taxon>
        <taxon>Psathyrellaceae</taxon>
        <taxon>Coprinopsis</taxon>
    </lineage>
</organism>
<evidence type="ECO:0000256" key="1">
    <source>
        <dbReference type="PROSITE-ProRule" id="PRU00267"/>
    </source>
</evidence>
<evidence type="ECO:0000256" key="2">
    <source>
        <dbReference type="SAM" id="MobiDB-lite"/>
    </source>
</evidence>
<protein>
    <recommendedName>
        <fullName evidence="3">HMG box domain-containing protein</fullName>
    </recommendedName>
</protein>
<gene>
    <name evidence="4" type="ORF">FA15DRAFT_709008</name>
</gene>
<dbReference type="Proteomes" id="UP000307440">
    <property type="component" value="Unassembled WGS sequence"/>
</dbReference>
<reference evidence="4 5" key="1">
    <citation type="journal article" date="2019" name="Nat. Ecol. Evol.">
        <title>Megaphylogeny resolves global patterns of mushroom evolution.</title>
        <authorList>
            <person name="Varga T."/>
            <person name="Krizsan K."/>
            <person name="Foldi C."/>
            <person name="Dima B."/>
            <person name="Sanchez-Garcia M."/>
            <person name="Sanchez-Ramirez S."/>
            <person name="Szollosi G.J."/>
            <person name="Szarkandi J.G."/>
            <person name="Papp V."/>
            <person name="Albert L."/>
            <person name="Andreopoulos W."/>
            <person name="Angelini C."/>
            <person name="Antonin V."/>
            <person name="Barry K.W."/>
            <person name="Bougher N.L."/>
            <person name="Buchanan P."/>
            <person name="Buyck B."/>
            <person name="Bense V."/>
            <person name="Catcheside P."/>
            <person name="Chovatia M."/>
            <person name="Cooper J."/>
            <person name="Damon W."/>
            <person name="Desjardin D."/>
            <person name="Finy P."/>
            <person name="Geml J."/>
            <person name="Haridas S."/>
            <person name="Hughes K."/>
            <person name="Justo A."/>
            <person name="Karasinski D."/>
            <person name="Kautmanova I."/>
            <person name="Kiss B."/>
            <person name="Kocsube S."/>
            <person name="Kotiranta H."/>
            <person name="LaButti K.M."/>
            <person name="Lechner B.E."/>
            <person name="Liimatainen K."/>
            <person name="Lipzen A."/>
            <person name="Lukacs Z."/>
            <person name="Mihaltcheva S."/>
            <person name="Morgado L.N."/>
            <person name="Niskanen T."/>
            <person name="Noordeloos M.E."/>
            <person name="Ohm R.A."/>
            <person name="Ortiz-Santana B."/>
            <person name="Ovrebo C."/>
            <person name="Racz N."/>
            <person name="Riley R."/>
            <person name="Savchenko A."/>
            <person name="Shiryaev A."/>
            <person name="Soop K."/>
            <person name="Spirin V."/>
            <person name="Szebenyi C."/>
            <person name="Tomsovsky M."/>
            <person name="Tulloss R.E."/>
            <person name="Uehling J."/>
            <person name="Grigoriev I.V."/>
            <person name="Vagvolgyi C."/>
            <person name="Papp T."/>
            <person name="Martin F.M."/>
            <person name="Miettinen O."/>
            <person name="Hibbett D.S."/>
            <person name="Nagy L.G."/>
        </authorList>
    </citation>
    <scope>NUCLEOTIDE SEQUENCE [LARGE SCALE GENOMIC DNA]</scope>
    <source>
        <strain evidence="4 5">CBS 121175</strain>
    </source>
</reference>
<feature type="region of interest" description="Disordered" evidence="2">
    <location>
        <begin position="1"/>
        <end position="56"/>
    </location>
</feature>
<dbReference type="AlphaFoldDB" id="A0A5C3KGT4"/>
<evidence type="ECO:0000259" key="3">
    <source>
        <dbReference type="PROSITE" id="PS50118"/>
    </source>
</evidence>
<dbReference type="GO" id="GO:0003677">
    <property type="term" value="F:DNA binding"/>
    <property type="evidence" value="ECO:0007669"/>
    <property type="project" value="UniProtKB-UniRule"/>
</dbReference>
<dbReference type="InterPro" id="IPR009071">
    <property type="entry name" value="HMG_box_dom"/>
</dbReference>
<accession>A0A5C3KGT4</accession>